<name>A0A9W7EVA4_9STRA</name>
<organism evidence="1 2">
    <name type="scientific">Triparma laevis f. inornata</name>
    <dbReference type="NCBI Taxonomy" id="1714386"/>
    <lineage>
        <taxon>Eukaryota</taxon>
        <taxon>Sar</taxon>
        <taxon>Stramenopiles</taxon>
        <taxon>Ochrophyta</taxon>
        <taxon>Bolidophyceae</taxon>
        <taxon>Parmales</taxon>
        <taxon>Triparmaceae</taxon>
        <taxon>Triparma</taxon>
    </lineage>
</organism>
<accession>A0A9W7EVA4</accession>
<sequence length="141" mass="16289">MSSEIESLVENNIGGEKFDEFESIEKNLPYRTLSNTFERIDFCVKDTTTFQKLDSDEIVEKFIIRPIKENNLISMIIKNNKLGEDEIALMVYSRIVKQFASLFYTTILEKKIGTWGAMLAQKYLRSVMGAVLGEWDVGEMR</sequence>
<dbReference type="EMBL" id="BLQM01000512">
    <property type="protein sequence ID" value="GMH93048.1"/>
    <property type="molecule type" value="Genomic_DNA"/>
</dbReference>
<protein>
    <submittedName>
        <fullName evidence="1">Uncharacterized protein</fullName>
    </submittedName>
</protein>
<comment type="caution">
    <text evidence="1">The sequence shown here is derived from an EMBL/GenBank/DDBJ whole genome shotgun (WGS) entry which is preliminary data.</text>
</comment>
<dbReference type="Proteomes" id="UP001162640">
    <property type="component" value="Unassembled WGS sequence"/>
</dbReference>
<evidence type="ECO:0000313" key="2">
    <source>
        <dbReference type="Proteomes" id="UP001162640"/>
    </source>
</evidence>
<proteinExistence type="predicted"/>
<reference evidence="2" key="1">
    <citation type="journal article" date="2023" name="Commun. Biol.">
        <title>Genome analysis of Parmales, the sister group of diatoms, reveals the evolutionary specialization of diatoms from phago-mixotrophs to photoautotrophs.</title>
        <authorList>
            <person name="Ban H."/>
            <person name="Sato S."/>
            <person name="Yoshikawa S."/>
            <person name="Yamada K."/>
            <person name="Nakamura Y."/>
            <person name="Ichinomiya M."/>
            <person name="Sato N."/>
            <person name="Blanc-Mathieu R."/>
            <person name="Endo H."/>
            <person name="Kuwata A."/>
            <person name="Ogata H."/>
        </authorList>
    </citation>
    <scope>NUCLEOTIDE SEQUENCE [LARGE SCALE GENOMIC DNA]</scope>
</reference>
<gene>
    <name evidence="1" type="ORF">TL16_g12521</name>
</gene>
<evidence type="ECO:0000313" key="1">
    <source>
        <dbReference type="EMBL" id="GMH93048.1"/>
    </source>
</evidence>
<dbReference type="AlphaFoldDB" id="A0A9W7EVA4"/>